<keyword evidence="8" id="KW-1185">Reference proteome</keyword>
<dbReference type="HOGENOM" id="CLU_066607_0_2_11"/>
<dbReference type="PANTHER" id="PTHR33602:SF1">
    <property type="entry name" value="REGULATORY PROTEIN RECX FAMILY PROTEIN"/>
    <property type="match status" value="1"/>
</dbReference>
<dbReference type="STRING" id="585529.HMPREF0291_11421"/>
<dbReference type="Proteomes" id="UP000004208">
    <property type="component" value="Unassembled WGS sequence"/>
</dbReference>
<dbReference type="PANTHER" id="PTHR33602">
    <property type="entry name" value="REGULATORY PROTEIN RECX FAMILY PROTEIN"/>
    <property type="match status" value="1"/>
</dbReference>
<comment type="subcellular location">
    <subcellularLocation>
        <location evidence="1 5">Cytoplasm</location>
    </subcellularLocation>
</comment>
<dbReference type="InterPro" id="IPR003783">
    <property type="entry name" value="Regulatory_RecX"/>
</dbReference>
<gene>
    <name evidence="5 7" type="primary">recX</name>
    <name evidence="7" type="ORF">HMPREF0291_11421</name>
</gene>
<keyword evidence="4 5" id="KW-0963">Cytoplasm</keyword>
<accession>D7WFD7</accession>
<evidence type="ECO:0000256" key="1">
    <source>
        <dbReference type="ARBA" id="ARBA00004496"/>
    </source>
</evidence>
<reference evidence="7" key="1">
    <citation type="submission" date="2010-06" db="EMBL/GenBank/DDBJ databases">
        <authorList>
            <person name="Muzny D."/>
            <person name="Qin X."/>
            <person name="Buhay C."/>
            <person name="Dugan-Rocha S."/>
            <person name="Ding Y."/>
            <person name="Chen G."/>
            <person name="Hawes A."/>
            <person name="Holder M."/>
            <person name="Jhangiani S."/>
            <person name="Johnson A."/>
            <person name="Khan Z."/>
            <person name="Li Z."/>
            <person name="Liu W."/>
            <person name="Liu X."/>
            <person name="Perez L."/>
            <person name="Shen H."/>
            <person name="Wang Q."/>
            <person name="Watt J."/>
            <person name="Xi L."/>
            <person name="Xin Y."/>
            <person name="Zhou J."/>
            <person name="Deng J."/>
            <person name="Jiang H."/>
            <person name="Liu Y."/>
            <person name="Qu J."/>
            <person name="Song X.-Z."/>
            <person name="Zhang L."/>
            <person name="Villasana D."/>
            <person name="Johnson A."/>
            <person name="Liu J."/>
            <person name="Liyanage D."/>
            <person name="Lorensuhewa L."/>
            <person name="Robinson T."/>
            <person name="Song A."/>
            <person name="Song B.-B."/>
            <person name="Dinh H."/>
            <person name="Thornton R."/>
            <person name="Coyle M."/>
            <person name="Francisco L."/>
            <person name="Jackson L."/>
            <person name="Javaid M."/>
            <person name="Korchina V."/>
            <person name="Kovar C."/>
            <person name="Mata R."/>
            <person name="Mathew T."/>
            <person name="Ngo R."/>
            <person name="Nguyen L."/>
            <person name="Nguyen N."/>
            <person name="Okwuonu G."/>
            <person name="Ongeri F."/>
            <person name="Pham C."/>
            <person name="Simmons D."/>
            <person name="Wilczek-Boney K."/>
            <person name="Hale W."/>
            <person name="Jakkamsetti A."/>
            <person name="Pham P."/>
            <person name="Ruth R."/>
            <person name="San Lucas F."/>
            <person name="Warren J."/>
            <person name="Zhang J."/>
            <person name="Zhao Z."/>
            <person name="Zhou C."/>
            <person name="Zhu D."/>
            <person name="Lee S."/>
            <person name="Bess C."/>
            <person name="Blankenburg K."/>
            <person name="Forbes L."/>
            <person name="Fu Q."/>
            <person name="Gubbala S."/>
            <person name="Hirani K."/>
            <person name="Jayaseelan J.C."/>
            <person name="Lara F."/>
            <person name="Munidasa M."/>
            <person name="Palculict T."/>
            <person name="Patil S."/>
            <person name="Pu L.-L."/>
            <person name="Saada N."/>
            <person name="Tang L."/>
            <person name="Weissenberger G."/>
            <person name="Zhu Y."/>
            <person name="Hemphill L."/>
            <person name="Shang Y."/>
            <person name="Youmans B."/>
            <person name="Ayvaz T."/>
            <person name="Ross M."/>
            <person name="Santibanez J."/>
            <person name="Aqrawi P."/>
            <person name="Gross S."/>
            <person name="Joshi V."/>
            <person name="Fowler G."/>
            <person name="Nazareth L."/>
            <person name="Reid J."/>
            <person name="Worley K."/>
            <person name="Petrosino J."/>
            <person name="Highlander S."/>
            <person name="Gibbs R."/>
        </authorList>
    </citation>
    <scope>NUCLEOTIDE SEQUENCE [LARGE SCALE GENOMIC DNA]</scope>
    <source>
        <strain evidence="7">ATCC 33030</strain>
    </source>
</reference>
<feature type="domain" description="RecX second three-helical" evidence="6">
    <location>
        <begin position="92"/>
        <end position="133"/>
    </location>
</feature>
<evidence type="ECO:0000313" key="7">
    <source>
        <dbReference type="EMBL" id="EFK53764.1"/>
    </source>
</evidence>
<dbReference type="Gene3D" id="1.10.10.10">
    <property type="entry name" value="Winged helix-like DNA-binding domain superfamily/Winged helix DNA-binding domain"/>
    <property type="match status" value="2"/>
</dbReference>
<dbReference type="AlphaFoldDB" id="D7WFD7"/>
<dbReference type="GO" id="GO:0006282">
    <property type="term" value="P:regulation of DNA repair"/>
    <property type="evidence" value="ECO:0007669"/>
    <property type="project" value="UniProtKB-UniRule"/>
</dbReference>
<organism evidence="7 8">
    <name type="scientific">Corynebacterium genitalium ATCC 33030</name>
    <dbReference type="NCBI Taxonomy" id="585529"/>
    <lineage>
        <taxon>Bacteria</taxon>
        <taxon>Bacillati</taxon>
        <taxon>Actinomycetota</taxon>
        <taxon>Actinomycetes</taxon>
        <taxon>Mycobacteriales</taxon>
        <taxon>Corynebacteriaceae</taxon>
        <taxon>Corynebacterium</taxon>
    </lineage>
</organism>
<name>D7WFD7_9CORY</name>
<evidence type="ECO:0000256" key="2">
    <source>
        <dbReference type="ARBA" id="ARBA00009695"/>
    </source>
</evidence>
<evidence type="ECO:0000259" key="6">
    <source>
        <dbReference type="Pfam" id="PF02631"/>
    </source>
</evidence>
<protein>
    <recommendedName>
        <fullName evidence="3 5">Regulatory protein RecX</fullName>
    </recommendedName>
</protein>
<sequence>MPDYPAPDPEKLRKLQEALDEYAAGQHAPLIDEAHEKETSRIREKALRLLDQRSRSRHELRERLVGTGPEPQFEPDLIDEVLGALESSGLIDDASFAHEWVRQRATARGKSARALDLELRNKGVAEPLRAEALAQITAEDEEAQARVVAEKKVREVKAPPEDRAEYDKVLRRVVGVLARRGYNSELTMRVARETLDARIAEVG</sequence>
<dbReference type="GO" id="GO:0005737">
    <property type="term" value="C:cytoplasm"/>
    <property type="evidence" value="ECO:0007669"/>
    <property type="project" value="UniProtKB-SubCell"/>
</dbReference>
<comment type="similarity">
    <text evidence="2 5">Belongs to the RecX family.</text>
</comment>
<dbReference type="EMBL" id="ACLJ02000003">
    <property type="protein sequence ID" value="EFK53764.1"/>
    <property type="molecule type" value="Genomic_DNA"/>
</dbReference>
<dbReference type="RefSeq" id="WP_005289791.1">
    <property type="nucleotide sequence ID" value="NZ_CM000961.1"/>
</dbReference>
<comment type="caution">
    <text evidence="7">The sequence shown here is derived from an EMBL/GenBank/DDBJ whole genome shotgun (WGS) entry which is preliminary data.</text>
</comment>
<evidence type="ECO:0000313" key="8">
    <source>
        <dbReference type="Proteomes" id="UP000004208"/>
    </source>
</evidence>
<evidence type="ECO:0000256" key="4">
    <source>
        <dbReference type="ARBA" id="ARBA00022490"/>
    </source>
</evidence>
<evidence type="ECO:0000256" key="5">
    <source>
        <dbReference type="HAMAP-Rule" id="MF_01114"/>
    </source>
</evidence>
<dbReference type="Pfam" id="PF02631">
    <property type="entry name" value="RecX_HTH2"/>
    <property type="match status" value="1"/>
</dbReference>
<comment type="function">
    <text evidence="5">Modulates RecA activity.</text>
</comment>
<dbReference type="eggNOG" id="COG2137">
    <property type="taxonomic scope" value="Bacteria"/>
</dbReference>
<proteinExistence type="inferred from homology"/>
<evidence type="ECO:0000256" key="3">
    <source>
        <dbReference type="ARBA" id="ARBA00018111"/>
    </source>
</evidence>
<dbReference type="OrthoDB" id="5244465at2"/>
<dbReference type="HAMAP" id="MF_01114">
    <property type="entry name" value="RecX"/>
    <property type="match status" value="1"/>
</dbReference>
<dbReference type="InterPro" id="IPR036388">
    <property type="entry name" value="WH-like_DNA-bd_sf"/>
</dbReference>
<dbReference type="InterPro" id="IPR053924">
    <property type="entry name" value="RecX_HTH_2nd"/>
</dbReference>